<organism evidence="3">
    <name type="scientific">marine metagenome</name>
    <dbReference type="NCBI Taxonomy" id="408172"/>
    <lineage>
        <taxon>unclassified sequences</taxon>
        <taxon>metagenomes</taxon>
        <taxon>ecological metagenomes</taxon>
    </lineage>
</organism>
<name>A0A382S2V4_9ZZZZ</name>
<dbReference type="InterPro" id="IPR032675">
    <property type="entry name" value="LRR_dom_sf"/>
</dbReference>
<feature type="non-terminal residue" evidence="3">
    <location>
        <position position="315"/>
    </location>
</feature>
<evidence type="ECO:0000256" key="1">
    <source>
        <dbReference type="ARBA" id="ARBA00022614"/>
    </source>
</evidence>
<reference evidence="3" key="1">
    <citation type="submission" date="2018-05" db="EMBL/GenBank/DDBJ databases">
        <authorList>
            <person name="Lanie J.A."/>
            <person name="Ng W.-L."/>
            <person name="Kazmierczak K.M."/>
            <person name="Andrzejewski T.M."/>
            <person name="Davidsen T.M."/>
            <person name="Wayne K.J."/>
            <person name="Tettelin H."/>
            <person name="Glass J.I."/>
            <person name="Rusch D."/>
            <person name="Podicherti R."/>
            <person name="Tsui H.-C.T."/>
            <person name="Winkler M.E."/>
        </authorList>
    </citation>
    <scope>NUCLEOTIDE SEQUENCE</scope>
</reference>
<keyword evidence="2" id="KW-0677">Repeat</keyword>
<dbReference type="PANTHER" id="PTHR48056">
    <property type="entry name" value="LRR RECEPTOR-LIKE SERINE/THREONINE-PROTEIN KINASE-RELATED"/>
    <property type="match status" value="1"/>
</dbReference>
<dbReference type="InterPro" id="IPR001611">
    <property type="entry name" value="Leu-rich_rpt"/>
</dbReference>
<keyword evidence="1" id="KW-0433">Leucine-rich repeat</keyword>
<dbReference type="SUPFAM" id="SSF52058">
    <property type="entry name" value="L domain-like"/>
    <property type="match status" value="1"/>
</dbReference>
<dbReference type="InterPro" id="IPR050647">
    <property type="entry name" value="Plant_LRR-RLKs"/>
</dbReference>
<sequence length="315" mass="34591">FADGERKTWLLKTDSEGNIIWENSYDLSTTTDITEGGDGNIYISGGYGMWGTPATAYIVKINQNGTQEWIQNESSSLNTSGNNIYPIVDNGLAVAGAYSSTDPDWNATGRWLWTTDSLGNTEWAVILDDVGIYNYGDLVQHEDGTFIIIGGAYYGELSYALINMDEGLSHNLTFSGFYVEPRDIKTLTYNTQIALINYSYNYDPHIGIIKSIYNSSYCVADDGTDGVELWSGCYSIQNTTALDLSFIGVTGEIPPEIGNLINLSSLILKENQLDGEIPPEISYLINLTQLDLGGNQLDGEIPPEIGYLTNLNILD</sequence>
<feature type="non-terminal residue" evidence="3">
    <location>
        <position position="1"/>
    </location>
</feature>
<dbReference type="EMBL" id="UINC01125974">
    <property type="protein sequence ID" value="SVD04160.1"/>
    <property type="molecule type" value="Genomic_DNA"/>
</dbReference>
<dbReference type="FunFam" id="3.80.10.10:FF:000383">
    <property type="entry name" value="Leucine-rich repeat receptor protein kinase EMS1"/>
    <property type="match status" value="1"/>
</dbReference>
<accession>A0A382S2V4</accession>
<proteinExistence type="predicted"/>
<evidence type="ECO:0008006" key="4">
    <source>
        <dbReference type="Google" id="ProtNLM"/>
    </source>
</evidence>
<gene>
    <name evidence="3" type="ORF">METZ01_LOCUS357014</name>
</gene>
<protein>
    <recommendedName>
        <fullName evidence="4">Bulb-type lectin domain-containing protein</fullName>
    </recommendedName>
</protein>
<evidence type="ECO:0000256" key="2">
    <source>
        <dbReference type="ARBA" id="ARBA00022737"/>
    </source>
</evidence>
<dbReference type="Gene3D" id="3.80.10.10">
    <property type="entry name" value="Ribonuclease Inhibitor"/>
    <property type="match status" value="1"/>
</dbReference>
<dbReference type="Pfam" id="PF00560">
    <property type="entry name" value="LRR_1"/>
    <property type="match status" value="2"/>
</dbReference>
<dbReference type="AlphaFoldDB" id="A0A382S2V4"/>
<evidence type="ECO:0000313" key="3">
    <source>
        <dbReference type="EMBL" id="SVD04160.1"/>
    </source>
</evidence>